<gene>
    <name evidence="2" type="ORF">BG845_03423</name>
</gene>
<feature type="region of interest" description="Disordered" evidence="1">
    <location>
        <begin position="1"/>
        <end position="26"/>
    </location>
</feature>
<organism evidence="2 3">
    <name type="scientific">Pseudonocardia autotrophica</name>
    <name type="common">Amycolata autotrophica</name>
    <name type="synonym">Nocardia autotrophica</name>
    <dbReference type="NCBI Taxonomy" id="2074"/>
    <lineage>
        <taxon>Bacteria</taxon>
        <taxon>Bacillati</taxon>
        <taxon>Actinomycetota</taxon>
        <taxon>Actinomycetes</taxon>
        <taxon>Pseudonocardiales</taxon>
        <taxon>Pseudonocardiaceae</taxon>
        <taxon>Pseudonocardia</taxon>
    </lineage>
</organism>
<reference evidence="2 3" key="1">
    <citation type="submission" date="2016-09" db="EMBL/GenBank/DDBJ databases">
        <title>Pseudonocardia autotrophica DSM535, a candidate organism with high potential of specific P450 cytochromes.</title>
        <authorList>
            <person name="Grumaz C."/>
            <person name="Vainshtein Y."/>
            <person name="Kirstahler P."/>
            <person name="Sohn K."/>
        </authorList>
    </citation>
    <scope>NUCLEOTIDE SEQUENCE [LARGE SCALE GENOMIC DNA]</scope>
    <source>
        <strain evidence="2 3">DSM 535</strain>
    </source>
</reference>
<dbReference type="STRING" id="2074.BG845_03423"/>
<dbReference type="RefSeq" id="WP_158092200.1">
    <property type="nucleotide sequence ID" value="NZ_AP018920.1"/>
</dbReference>
<evidence type="ECO:0000313" key="2">
    <source>
        <dbReference type="EMBL" id="OSY39477.1"/>
    </source>
</evidence>
<dbReference type="AlphaFoldDB" id="A0A1Y2MXC8"/>
<name>A0A1Y2MXC8_PSEAH</name>
<dbReference type="Proteomes" id="UP000194360">
    <property type="component" value="Unassembled WGS sequence"/>
</dbReference>
<evidence type="ECO:0000313" key="3">
    <source>
        <dbReference type="Proteomes" id="UP000194360"/>
    </source>
</evidence>
<accession>A0A1Y2MXC8</accession>
<comment type="caution">
    <text evidence="2">The sequence shown here is derived from an EMBL/GenBank/DDBJ whole genome shotgun (WGS) entry which is preliminary data.</text>
</comment>
<dbReference type="OrthoDB" id="3579248at2"/>
<protein>
    <submittedName>
        <fullName evidence="2">Uncharacterized protein</fullName>
    </submittedName>
</protein>
<dbReference type="EMBL" id="MIGB01000017">
    <property type="protein sequence ID" value="OSY39477.1"/>
    <property type="molecule type" value="Genomic_DNA"/>
</dbReference>
<keyword evidence="3" id="KW-1185">Reference proteome</keyword>
<proteinExistence type="predicted"/>
<sequence>MIEATSDGEAERPKPDGPDDLAPGGPRAKARGCLCSVLANAAYRSGTVEDPCIDPRCPMHAAPDGA</sequence>
<evidence type="ECO:0000256" key="1">
    <source>
        <dbReference type="SAM" id="MobiDB-lite"/>
    </source>
</evidence>